<accession>A0A560EIJ9</accession>
<dbReference type="Proteomes" id="UP000319859">
    <property type="component" value="Unassembled WGS sequence"/>
</dbReference>
<dbReference type="PANTHER" id="PTHR43047">
    <property type="entry name" value="TWO-COMPONENT HISTIDINE PROTEIN KINASE"/>
    <property type="match status" value="1"/>
</dbReference>
<dbReference type="Pfam" id="PF00512">
    <property type="entry name" value="HisKA"/>
    <property type="match status" value="1"/>
</dbReference>
<feature type="domain" description="Histidine kinase" evidence="6">
    <location>
        <begin position="597"/>
        <end position="817"/>
    </location>
</feature>
<dbReference type="SMART" id="SM00388">
    <property type="entry name" value="HisKA"/>
    <property type="match status" value="1"/>
</dbReference>
<dbReference type="InterPro" id="IPR004358">
    <property type="entry name" value="Sig_transdc_His_kin-like_C"/>
</dbReference>
<evidence type="ECO:0000256" key="3">
    <source>
        <dbReference type="ARBA" id="ARBA00022553"/>
    </source>
</evidence>
<dbReference type="GO" id="GO:0000155">
    <property type="term" value="F:phosphorelay sensor kinase activity"/>
    <property type="evidence" value="ECO:0007669"/>
    <property type="project" value="InterPro"/>
</dbReference>
<dbReference type="Pfam" id="PF02518">
    <property type="entry name" value="HATPase_c"/>
    <property type="match status" value="1"/>
</dbReference>
<keyword evidence="3" id="KW-0597">Phosphoprotein</keyword>
<dbReference type="InterPro" id="IPR003661">
    <property type="entry name" value="HisK_dim/P_dom"/>
</dbReference>
<dbReference type="SMART" id="SM00387">
    <property type="entry name" value="HATPase_c"/>
    <property type="match status" value="1"/>
</dbReference>
<evidence type="ECO:0000256" key="1">
    <source>
        <dbReference type="ARBA" id="ARBA00000085"/>
    </source>
</evidence>
<keyword evidence="5" id="KW-0418">Kinase</keyword>
<dbReference type="RefSeq" id="WP_145754724.1">
    <property type="nucleotide sequence ID" value="NZ_VITN01000046.1"/>
</dbReference>
<dbReference type="PRINTS" id="PR00344">
    <property type="entry name" value="BCTRLSENSOR"/>
</dbReference>
<reference evidence="7 8" key="1">
    <citation type="submission" date="2019-06" db="EMBL/GenBank/DDBJ databases">
        <title>Genomic Encyclopedia of Type Strains, Phase IV (KMG-V): Genome sequencing to study the core and pangenomes of soil and plant-associated prokaryotes.</title>
        <authorList>
            <person name="Whitman W."/>
        </authorList>
    </citation>
    <scope>NUCLEOTIDE SEQUENCE [LARGE SCALE GENOMIC DNA]</scope>
    <source>
        <strain evidence="7 8">BR 11880</strain>
    </source>
</reference>
<comment type="catalytic activity">
    <reaction evidence="1">
        <text>ATP + protein L-histidine = ADP + protein N-phospho-L-histidine.</text>
        <dbReference type="EC" id="2.7.13.3"/>
    </reaction>
</comment>
<dbReference type="InterPro" id="IPR036890">
    <property type="entry name" value="HATPase_C_sf"/>
</dbReference>
<dbReference type="CDD" id="cd00082">
    <property type="entry name" value="HisKA"/>
    <property type="match status" value="1"/>
</dbReference>
<dbReference type="InterPro" id="IPR003594">
    <property type="entry name" value="HATPase_dom"/>
</dbReference>
<evidence type="ECO:0000256" key="5">
    <source>
        <dbReference type="ARBA" id="ARBA00022777"/>
    </source>
</evidence>
<dbReference type="CDD" id="cd00075">
    <property type="entry name" value="HATPase"/>
    <property type="match status" value="1"/>
</dbReference>
<evidence type="ECO:0000313" key="8">
    <source>
        <dbReference type="Proteomes" id="UP000319859"/>
    </source>
</evidence>
<dbReference type="Gene3D" id="3.30.450.20">
    <property type="entry name" value="PAS domain"/>
    <property type="match status" value="2"/>
</dbReference>
<dbReference type="SUPFAM" id="SSF55874">
    <property type="entry name" value="ATPase domain of HSP90 chaperone/DNA topoisomerase II/histidine kinase"/>
    <property type="match status" value="1"/>
</dbReference>
<dbReference type="EMBL" id="VITN01000046">
    <property type="protein sequence ID" value="TWB09172.1"/>
    <property type="molecule type" value="Genomic_DNA"/>
</dbReference>
<dbReference type="InterPro" id="IPR005467">
    <property type="entry name" value="His_kinase_dom"/>
</dbReference>
<dbReference type="Pfam" id="PF12860">
    <property type="entry name" value="PAS_7"/>
    <property type="match status" value="2"/>
</dbReference>
<dbReference type="PROSITE" id="PS50109">
    <property type="entry name" value="HIS_KIN"/>
    <property type="match status" value="1"/>
</dbReference>
<gene>
    <name evidence="7" type="ORF">FBZ89_1462</name>
</gene>
<evidence type="ECO:0000259" key="6">
    <source>
        <dbReference type="PROSITE" id="PS50109"/>
    </source>
</evidence>
<dbReference type="OrthoDB" id="9797304at2"/>
<dbReference type="InterPro" id="IPR035965">
    <property type="entry name" value="PAS-like_dom_sf"/>
</dbReference>
<protein>
    <recommendedName>
        <fullName evidence="2">histidine kinase</fullName>
        <ecNumber evidence="2">2.7.13.3</ecNumber>
    </recommendedName>
</protein>
<dbReference type="PANTHER" id="PTHR43047:SF72">
    <property type="entry name" value="OSMOSENSING HISTIDINE PROTEIN KINASE SLN1"/>
    <property type="match status" value="1"/>
</dbReference>
<dbReference type="GO" id="GO:0005886">
    <property type="term" value="C:plasma membrane"/>
    <property type="evidence" value="ECO:0007669"/>
    <property type="project" value="TreeGrafter"/>
</dbReference>
<dbReference type="InterPro" id="IPR036097">
    <property type="entry name" value="HisK_dim/P_sf"/>
</dbReference>
<dbReference type="EC" id="2.7.13.3" evidence="2"/>
<evidence type="ECO:0000256" key="2">
    <source>
        <dbReference type="ARBA" id="ARBA00012438"/>
    </source>
</evidence>
<dbReference type="SMART" id="SM00091">
    <property type="entry name" value="PAS"/>
    <property type="match status" value="3"/>
</dbReference>
<name>A0A560EIJ9_9PROT</name>
<evidence type="ECO:0000313" key="7">
    <source>
        <dbReference type="EMBL" id="TWB09172.1"/>
    </source>
</evidence>
<dbReference type="Gene3D" id="3.30.565.10">
    <property type="entry name" value="Histidine kinase-like ATPase, C-terminal domain"/>
    <property type="match status" value="1"/>
</dbReference>
<dbReference type="Gene3D" id="1.10.287.130">
    <property type="match status" value="1"/>
</dbReference>
<keyword evidence="4" id="KW-0808">Transferase</keyword>
<dbReference type="GO" id="GO:0009927">
    <property type="term" value="F:histidine phosphotransfer kinase activity"/>
    <property type="evidence" value="ECO:0007669"/>
    <property type="project" value="TreeGrafter"/>
</dbReference>
<organism evidence="7 8">
    <name type="scientific">Nitrospirillum amazonense</name>
    <dbReference type="NCBI Taxonomy" id="28077"/>
    <lineage>
        <taxon>Bacteria</taxon>
        <taxon>Pseudomonadati</taxon>
        <taxon>Pseudomonadota</taxon>
        <taxon>Alphaproteobacteria</taxon>
        <taxon>Rhodospirillales</taxon>
        <taxon>Azospirillaceae</taxon>
        <taxon>Nitrospirillum</taxon>
    </lineage>
</organism>
<proteinExistence type="predicted"/>
<comment type="caution">
    <text evidence="7">The sequence shown here is derived from an EMBL/GenBank/DDBJ whole genome shotgun (WGS) entry which is preliminary data.</text>
</comment>
<dbReference type="InterPro" id="IPR000014">
    <property type="entry name" value="PAS"/>
</dbReference>
<sequence>MPKNATALPLALTVAALAAPGIPCLRLGFPDLPLPLVLAGSAASLVVVGVCLTRLTRQRARVEAQAVRADALLAGCPDEWVAWQDGRVIDASASAGAWLGIPDPQPGGRPDEIARAFTTPDDEALRQALRALDTGGIPFTRQLTCHQGRRSLLVIGRRVVPPVTPGDGGDPPAAINVLWLRDVTATTADAKAQERRRQVAEEGLAQFRAALNLLPFPLWMRRADGALAWCNQAYGTAVGVPPEDVVAQGVELVTGPGAGQSLAARALSGGEPASESRHVIVAGQRQLLRLTETPLEMPLEGGAALLGHALDTTREQELSSELERHIAAHADVLEHLGSAIAIYGADSKLKFHNRSYARLWGLDESWLETEPSYGEVLEDLRSRRRLQEEVDFPRWKRAQMALFTNLTEPREDLVHLPDGTTLRTIAVPHPFGGLMFVLEDVTNALALESSYNTLMAVQQETLDNLAEGVAVFGGDGRLKLWNPSFARIWRLKGSDLNGEPHITQVIDKLQPLLDHDGDWPARRRTMIADLLERSSYAGRLERTDRSIVDVSNVPLPDGAVLISVLDITDSVRVEEALRASNEALATADRLKSEFIANVSYQLRTPLNAIMGFAEILNNQYFGALNERQADYTKGVLEASRRLLALINDILDLATIEAGFMTLDRSPVDVGQLLEAVSGLTLDWARKQDVTLLVQVPPDIGNLDADERRLKQALYNLVSNAVKFTPPGGQVTLSARRQMGEGAPEMVLSVSDTGIGIPAADRQRVFNKFERGEVQNHPAGAGLGLSLVKSFVELHGGHVEISDSDQGTLIQCHLPLRQNAVMAV</sequence>
<dbReference type="AlphaFoldDB" id="A0A560EIJ9"/>
<evidence type="ECO:0000256" key="4">
    <source>
        <dbReference type="ARBA" id="ARBA00022679"/>
    </source>
</evidence>
<dbReference type="SUPFAM" id="SSF55785">
    <property type="entry name" value="PYP-like sensor domain (PAS domain)"/>
    <property type="match status" value="2"/>
</dbReference>
<dbReference type="SUPFAM" id="SSF47384">
    <property type="entry name" value="Homodimeric domain of signal transducing histidine kinase"/>
    <property type="match status" value="1"/>
</dbReference>